<name>A0ACB9AD02_ARCLA</name>
<comment type="caution">
    <text evidence="1">The sequence shown here is derived from an EMBL/GenBank/DDBJ whole genome shotgun (WGS) entry which is preliminary data.</text>
</comment>
<proteinExistence type="predicted"/>
<sequence length="96" mass="10388">MTTLKSANKKLKGMMKTVKIQDFDSIFIAHNAELDALEADMGLEIEGEGVPSYLKPDNEPKELNFPSAPSGHASRVNNQVVDELGLPVVPNASIHS</sequence>
<reference evidence="2" key="1">
    <citation type="journal article" date="2022" name="Mol. Ecol. Resour.">
        <title>The genomes of chicory, endive, great burdock and yacon provide insights into Asteraceae palaeo-polyploidization history and plant inulin production.</title>
        <authorList>
            <person name="Fan W."/>
            <person name="Wang S."/>
            <person name="Wang H."/>
            <person name="Wang A."/>
            <person name="Jiang F."/>
            <person name="Liu H."/>
            <person name="Zhao H."/>
            <person name="Xu D."/>
            <person name="Zhang Y."/>
        </authorList>
    </citation>
    <scope>NUCLEOTIDE SEQUENCE [LARGE SCALE GENOMIC DNA]</scope>
    <source>
        <strain evidence="2">cv. Niubang</strain>
    </source>
</reference>
<gene>
    <name evidence="1" type="ORF">L6452_25872</name>
</gene>
<dbReference type="Proteomes" id="UP001055879">
    <property type="component" value="Linkage Group LG08"/>
</dbReference>
<dbReference type="EMBL" id="CM042054">
    <property type="protein sequence ID" value="KAI3707396.1"/>
    <property type="molecule type" value="Genomic_DNA"/>
</dbReference>
<evidence type="ECO:0000313" key="1">
    <source>
        <dbReference type="EMBL" id="KAI3707396.1"/>
    </source>
</evidence>
<evidence type="ECO:0000313" key="2">
    <source>
        <dbReference type="Proteomes" id="UP001055879"/>
    </source>
</evidence>
<protein>
    <submittedName>
        <fullName evidence="1">Uncharacterized protein</fullName>
    </submittedName>
</protein>
<keyword evidence="2" id="KW-1185">Reference proteome</keyword>
<reference evidence="1 2" key="2">
    <citation type="journal article" date="2022" name="Mol. Ecol. Resour.">
        <title>The genomes of chicory, endive, great burdock and yacon provide insights into Asteraceae paleo-polyploidization history and plant inulin production.</title>
        <authorList>
            <person name="Fan W."/>
            <person name="Wang S."/>
            <person name="Wang H."/>
            <person name="Wang A."/>
            <person name="Jiang F."/>
            <person name="Liu H."/>
            <person name="Zhao H."/>
            <person name="Xu D."/>
            <person name="Zhang Y."/>
        </authorList>
    </citation>
    <scope>NUCLEOTIDE SEQUENCE [LARGE SCALE GENOMIC DNA]</scope>
    <source>
        <strain evidence="2">cv. Niubang</strain>
    </source>
</reference>
<organism evidence="1 2">
    <name type="scientific">Arctium lappa</name>
    <name type="common">Greater burdock</name>
    <name type="synonym">Lappa major</name>
    <dbReference type="NCBI Taxonomy" id="4217"/>
    <lineage>
        <taxon>Eukaryota</taxon>
        <taxon>Viridiplantae</taxon>
        <taxon>Streptophyta</taxon>
        <taxon>Embryophyta</taxon>
        <taxon>Tracheophyta</taxon>
        <taxon>Spermatophyta</taxon>
        <taxon>Magnoliopsida</taxon>
        <taxon>eudicotyledons</taxon>
        <taxon>Gunneridae</taxon>
        <taxon>Pentapetalae</taxon>
        <taxon>asterids</taxon>
        <taxon>campanulids</taxon>
        <taxon>Asterales</taxon>
        <taxon>Asteraceae</taxon>
        <taxon>Carduoideae</taxon>
        <taxon>Cardueae</taxon>
        <taxon>Arctiinae</taxon>
        <taxon>Arctium</taxon>
    </lineage>
</organism>
<accession>A0ACB9AD02</accession>